<organism evidence="1 2">
    <name type="scientific">Vreelandella lutescens</name>
    <dbReference type="NCBI Taxonomy" id="1602943"/>
    <lineage>
        <taxon>Bacteria</taxon>
        <taxon>Pseudomonadati</taxon>
        <taxon>Pseudomonadota</taxon>
        <taxon>Gammaproteobacteria</taxon>
        <taxon>Oceanospirillales</taxon>
        <taxon>Halomonadaceae</taxon>
        <taxon>Vreelandella</taxon>
    </lineage>
</organism>
<proteinExistence type="predicted"/>
<accession>A0ABQ1NRW3</accession>
<name>A0ABQ1NRW3_9GAMM</name>
<reference evidence="2" key="1">
    <citation type="journal article" date="2019" name="Int. J. Syst. Evol. Microbiol.">
        <title>The Global Catalogue of Microorganisms (GCM) 10K type strain sequencing project: providing services to taxonomists for standard genome sequencing and annotation.</title>
        <authorList>
            <consortium name="The Broad Institute Genomics Platform"/>
            <consortium name="The Broad Institute Genome Sequencing Center for Infectious Disease"/>
            <person name="Wu L."/>
            <person name="Ma J."/>
        </authorList>
    </citation>
    <scope>NUCLEOTIDE SEQUENCE [LARGE SCALE GENOMIC DNA]</scope>
    <source>
        <strain evidence="2">CGMCC 1.15122</strain>
    </source>
</reference>
<evidence type="ECO:0000313" key="2">
    <source>
        <dbReference type="Proteomes" id="UP000597301"/>
    </source>
</evidence>
<gene>
    <name evidence="1" type="ORF">GCM10011382_12710</name>
</gene>
<evidence type="ECO:0000313" key="1">
    <source>
        <dbReference type="EMBL" id="GGC83988.1"/>
    </source>
</evidence>
<keyword evidence="2" id="KW-1185">Reference proteome</keyword>
<sequence length="113" mass="12655">MDNPDAVQQELQLISDEISDLIDIASEEGFKATNEHRERFKALKRCLEEGAKSGKLPGRTGAQTESEEYIYQPTLQNAVRNFNVTSTAAPDRWLDTLLDVQCSINTSLTKNQP</sequence>
<dbReference type="Proteomes" id="UP000597301">
    <property type="component" value="Unassembled WGS sequence"/>
</dbReference>
<protein>
    <submittedName>
        <fullName evidence="1">Uncharacterized protein</fullName>
    </submittedName>
</protein>
<dbReference type="EMBL" id="BMHM01000002">
    <property type="protein sequence ID" value="GGC83988.1"/>
    <property type="molecule type" value="Genomic_DNA"/>
</dbReference>
<comment type="caution">
    <text evidence="1">The sequence shown here is derived from an EMBL/GenBank/DDBJ whole genome shotgun (WGS) entry which is preliminary data.</text>
</comment>
<dbReference type="RefSeq" id="WP_188638654.1">
    <property type="nucleotide sequence ID" value="NZ_BMHM01000002.1"/>
</dbReference>